<dbReference type="PANTHER" id="PTHR43300:SF12">
    <property type="entry name" value="CHLORAMPHENICOL ACETYLTRANSFERASE"/>
    <property type="match status" value="1"/>
</dbReference>
<accession>C7RNQ0</accession>
<keyword evidence="5" id="KW-0046">Antibiotic resistance</keyword>
<dbReference type="HOGENOM" id="CLU_051638_8_1_4"/>
<dbReference type="GO" id="GO:0008811">
    <property type="term" value="F:chloramphenicol O-acetyltransferase activity"/>
    <property type="evidence" value="ECO:0007669"/>
    <property type="project" value="UniProtKB-EC"/>
</dbReference>
<proteinExistence type="inferred from homology"/>
<comment type="catalytic activity">
    <reaction evidence="7">
        <text>chloramphenicol + acetyl-CoA = chloramphenicol 3-acetate + CoA</text>
        <dbReference type="Rhea" id="RHEA:18421"/>
        <dbReference type="ChEBI" id="CHEBI:16730"/>
        <dbReference type="ChEBI" id="CHEBI:17698"/>
        <dbReference type="ChEBI" id="CHEBI:57287"/>
        <dbReference type="ChEBI" id="CHEBI:57288"/>
        <dbReference type="EC" id="2.3.1.28"/>
    </reaction>
</comment>
<evidence type="ECO:0000256" key="5">
    <source>
        <dbReference type="ARBA" id="ARBA00023251"/>
    </source>
</evidence>
<evidence type="ECO:0000256" key="2">
    <source>
        <dbReference type="ARBA" id="ARBA00013235"/>
    </source>
</evidence>
<dbReference type="GO" id="GO:0046677">
    <property type="term" value="P:response to antibiotic"/>
    <property type="evidence" value="ECO:0007669"/>
    <property type="project" value="UniProtKB-KW"/>
</dbReference>
<evidence type="ECO:0000256" key="6">
    <source>
        <dbReference type="ARBA" id="ARBA00023315"/>
    </source>
</evidence>
<evidence type="ECO:0000256" key="1">
    <source>
        <dbReference type="ARBA" id="ARBA00007274"/>
    </source>
</evidence>
<dbReference type="EC" id="2.3.1.28" evidence="2"/>
<dbReference type="SUPFAM" id="SSF51161">
    <property type="entry name" value="Trimeric LpxA-like enzymes"/>
    <property type="match status" value="1"/>
</dbReference>
<dbReference type="Gene3D" id="2.160.10.10">
    <property type="entry name" value="Hexapeptide repeat proteins"/>
    <property type="match status" value="1"/>
</dbReference>
<dbReference type="KEGG" id="app:CAP2UW1_0847"/>
<dbReference type="EMBL" id="CP001715">
    <property type="protein sequence ID" value="ACV34186.1"/>
    <property type="molecule type" value="Genomic_DNA"/>
</dbReference>
<dbReference type="CDD" id="cd04647">
    <property type="entry name" value="LbH_MAT_like"/>
    <property type="match status" value="1"/>
</dbReference>
<evidence type="ECO:0000256" key="3">
    <source>
        <dbReference type="ARBA" id="ARBA00020291"/>
    </source>
</evidence>
<comment type="similarity">
    <text evidence="1">Belongs to the transferase hexapeptide repeat family.</text>
</comment>
<evidence type="ECO:0000256" key="7">
    <source>
        <dbReference type="ARBA" id="ARBA00047633"/>
    </source>
</evidence>
<evidence type="ECO:0000256" key="4">
    <source>
        <dbReference type="ARBA" id="ARBA00022679"/>
    </source>
</evidence>
<sequence>MSFYTEDELRGLGLAHCGRWIKVSRKASIYNPGKISVGDYSRIDDFCVLSPGEGGLEIGRHVHIAVFSLLIGRGRIFLGDFSGLSSRVAIYSSNDDYSGEFMTNPTVPPEYTNVTVAPVTVGRHAIIGSGTVVLPGLTIGEGVAIGAQALVTSDCEPFGIYVGAPARKVKERKRNLLLLEKAFVDATANELRTR</sequence>
<dbReference type="STRING" id="522306.CAP2UW1_0847"/>
<dbReference type="eggNOG" id="COG0110">
    <property type="taxonomic scope" value="Bacteria"/>
</dbReference>
<dbReference type="InterPro" id="IPR050179">
    <property type="entry name" value="Trans_hexapeptide_repeat"/>
</dbReference>
<reference evidence="8" key="2">
    <citation type="submission" date="2009-09" db="EMBL/GenBank/DDBJ databases">
        <title>Complete sequence of chromosome of Candidatus Accumulibacter phosphatis clade IIA str. UW-1.</title>
        <authorList>
            <consortium name="US DOE Joint Genome Institute"/>
            <person name="Martin H.G."/>
            <person name="Ivanova N."/>
            <person name="Kunin V."/>
            <person name="Warnecke F."/>
            <person name="Barry K."/>
            <person name="He S."/>
            <person name="Salamov A."/>
            <person name="Szeto E."/>
            <person name="Dalin E."/>
            <person name="Pangilinan J.L."/>
            <person name="Lapidus A."/>
            <person name="Lowry S."/>
            <person name="Kyrpides N.C."/>
            <person name="McMahon K.D."/>
            <person name="Hugenholtz P."/>
        </authorList>
    </citation>
    <scope>NUCLEOTIDE SEQUENCE [LARGE SCALE GENOMIC DNA]</scope>
    <source>
        <strain evidence="8">UW-1</strain>
    </source>
</reference>
<dbReference type="PANTHER" id="PTHR43300">
    <property type="entry name" value="ACETYLTRANSFERASE"/>
    <property type="match status" value="1"/>
</dbReference>
<dbReference type="InterPro" id="IPR011004">
    <property type="entry name" value="Trimer_LpxA-like_sf"/>
</dbReference>
<dbReference type="OrthoDB" id="272049at2"/>
<reference evidence="8" key="1">
    <citation type="submission" date="2009-08" db="EMBL/GenBank/DDBJ databases">
        <authorList>
            <consortium name="US DOE Joint Genome Institute"/>
            <person name="Lucas S."/>
            <person name="Copeland A."/>
            <person name="Lapidus A."/>
            <person name="Glavina del Rio T."/>
            <person name="Dalin E."/>
            <person name="Tice H."/>
            <person name="Bruce D."/>
            <person name="Barry K."/>
            <person name="Pitluck S."/>
            <person name="Lowry S."/>
            <person name="Larimer F."/>
            <person name="Land M."/>
            <person name="Hauser L."/>
            <person name="Kyrpides N."/>
            <person name="Ivanova N."/>
            <person name="McMahon K.D."/>
            <person name="Hugenholtz P."/>
        </authorList>
    </citation>
    <scope>NUCLEOTIDE SEQUENCE</scope>
    <source>
        <strain evidence="8">UW-1</strain>
    </source>
</reference>
<dbReference type="AlphaFoldDB" id="C7RNQ0"/>
<protein>
    <recommendedName>
        <fullName evidence="3">Chloramphenicol acetyltransferase</fullName>
        <ecNumber evidence="2">2.3.1.28</ecNumber>
    </recommendedName>
</protein>
<evidence type="ECO:0000313" key="8">
    <source>
        <dbReference type="EMBL" id="ACV34186.1"/>
    </source>
</evidence>
<dbReference type="Pfam" id="PF00132">
    <property type="entry name" value="Hexapep"/>
    <property type="match status" value="1"/>
</dbReference>
<dbReference type="InterPro" id="IPR001451">
    <property type="entry name" value="Hexapep"/>
</dbReference>
<keyword evidence="6" id="KW-0012">Acyltransferase</keyword>
<organism evidence="8">
    <name type="scientific">Accumulibacter regalis</name>
    <dbReference type="NCBI Taxonomy" id="522306"/>
    <lineage>
        <taxon>Bacteria</taxon>
        <taxon>Pseudomonadati</taxon>
        <taxon>Pseudomonadota</taxon>
        <taxon>Betaproteobacteria</taxon>
        <taxon>Candidatus Accumulibacter</taxon>
    </lineage>
</organism>
<name>C7RNQ0_ACCRE</name>
<gene>
    <name evidence="8" type="ordered locus">CAP2UW1_0847</name>
</gene>
<keyword evidence="4 8" id="KW-0808">Transferase</keyword>